<keyword evidence="1" id="KW-0472">Membrane</keyword>
<protein>
    <submittedName>
        <fullName evidence="2">Putative lipoprotein</fullName>
    </submittedName>
</protein>
<sequence length="195" mass="22256">MATIISLLFAGLNLINGILAIMLIIALKARFWAIALAFGSYLIIRECLYKFIHLMRYHPKPNKIILGSFGRAITLPTFIKNSPDYLSLYQQRSKKLQRHYFFCQLLFHLTVTPIVARFGFSLIRHLDDRQSPTPAIIVRIILILGPGLGTHYLAGSLTKWFLKYREAKVLLVKREQPILTGTTPNQQTLSDSKKS</sequence>
<keyword evidence="2" id="KW-0449">Lipoprotein</keyword>
<feature type="transmembrane region" description="Helical" evidence="1">
    <location>
        <begin position="135"/>
        <end position="155"/>
    </location>
</feature>
<name>A0A239XI62_STRAI</name>
<organism evidence="2 3">
    <name type="scientific">Streptococcus acidominimus</name>
    <dbReference type="NCBI Taxonomy" id="1326"/>
    <lineage>
        <taxon>Bacteria</taxon>
        <taxon>Bacillati</taxon>
        <taxon>Bacillota</taxon>
        <taxon>Bacilli</taxon>
        <taxon>Lactobacillales</taxon>
        <taxon>Streptococcaceae</taxon>
        <taxon>Streptococcus</taxon>
    </lineage>
</organism>
<evidence type="ECO:0000313" key="3">
    <source>
        <dbReference type="Proteomes" id="UP000215144"/>
    </source>
</evidence>
<feature type="transmembrane region" description="Helical" evidence="1">
    <location>
        <begin position="100"/>
        <end position="123"/>
    </location>
</feature>
<dbReference type="EMBL" id="LT906454">
    <property type="protein sequence ID" value="SNV46569.1"/>
    <property type="molecule type" value="Genomic_DNA"/>
</dbReference>
<gene>
    <name evidence="2" type="ORF">SAMEA4504048_02202</name>
</gene>
<dbReference type="RefSeq" id="WP_095123564.1">
    <property type="nucleotide sequence ID" value="NZ_LT906454.1"/>
</dbReference>
<dbReference type="KEGG" id="saco:SAME_02202"/>
<evidence type="ECO:0000313" key="2">
    <source>
        <dbReference type="EMBL" id="SNV46569.1"/>
    </source>
</evidence>
<reference evidence="2 3" key="1">
    <citation type="submission" date="2017-06" db="EMBL/GenBank/DDBJ databases">
        <authorList>
            <consortium name="Pathogen Informatics"/>
        </authorList>
    </citation>
    <scope>NUCLEOTIDE SEQUENCE [LARGE SCALE GENOMIC DNA]</scope>
    <source>
        <strain evidence="2 3">NCTC11291</strain>
    </source>
</reference>
<dbReference type="OrthoDB" id="2237474at2"/>
<proteinExistence type="predicted"/>
<keyword evidence="1" id="KW-1133">Transmembrane helix</keyword>
<evidence type="ECO:0000256" key="1">
    <source>
        <dbReference type="SAM" id="Phobius"/>
    </source>
</evidence>
<feature type="transmembrane region" description="Helical" evidence="1">
    <location>
        <begin position="7"/>
        <end position="25"/>
    </location>
</feature>
<feature type="transmembrane region" description="Helical" evidence="1">
    <location>
        <begin position="31"/>
        <end position="52"/>
    </location>
</feature>
<dbReference type="AlphaFoldDB" id="A0A239XI62"/>
<keyword evidence="1" id="KW-0812">Transmembrane</keyword>
<accession>A0A239XI62</accession>
<dbReference type="Proteomes" id="UP000215144">
    <property type="component" value="Chromosome 1"/>
</dbReference>